<dbReference type="GO" id="GO:0004674">
    <property type="term" value="F:protein serine/threonine kinase activity"/>
    <property type="evidence" value="ECO:0007669"/>
    <property type="project" value="UniProtKB-KW"/>
</dbReference>
<gene>
    <name evidence="8" type="ORF">Sangu_3026400</name>
</gene>
<keyword evidence="4 8" id="KW-0418">Kinase</keyword>
<dbReference type="GO" id="GO:0007165">
    <property type="term" value="P:signal transduction"/>
    <property type="evidence" value="ECO:0007669"/>
    <property type="project" value="TreeGrafter"/>
</dbReference>
<dbReference type="SUPFAM" id="SSF56112">
    <property type="entry name" value="Protein kinase-like (PK-like)"/>
    <property type="match status" value="1"/>
</dbReference>
<name>A0AAW2KKF8_9LAMI</name>
<feature type="non-terminal residue" evidence="8">
    <location>
        <position position="201"/>
    </location>
</feature>
<keyword evidence="2" id="KW-0808">Transferase</keyword>
<evidence type="ECO:0000259" key="7">
    <source>
        <dbReference type="PROSITE" id="PS50011"/>
    </source>
</evidence>
<feature type="non-terminal residue" evidence="8">
    <location>
        <position position="1"/>
    </location>
</feature>
<dbReference type="PANTHER" id="PTHR43895:SF65">
    <property type="entry name" value="CBL-INTERACTING PROTEIN KINASE 21"/>
    <property type="match status" value="1"/>
</dbReference>
<keyword evidence="3" id="KW-0547">Nucleotide-binding</keyword>
<dbReference type="SMART" id="SM00220">
    <property type="entry name" value="S_TKc"/>
    <property type="match status" value="1"/>
</dbReference>
<dbReference type="Gene3D" id="1.10.510.10">
    <property type="entry name" value="Transferase(Phosphotransferase) domain 1"/>
    <property type="match status" value="1"/>
</dbReference>
<evidence type="ECO:0000256" key="3">
    <source>
        <dbReference type="ARBA" id="ARBA00022741"/>
    </source>
</evidence>
<reference evidence="8" key="1">
    <citation type="submission" date="2020-06" db="EMBL/GenBank/DDBJ databases">
        <authorList>
            <person name="Li T."/>
            <person name="Hu X."/>
            <person name="Zhang T."/>
            <person name="Song X."/>
            <person name="Zhang H."/>
            <person name="Dai N."/>
            <person name="Sheng W."/>
            <person name="Hou X."/>
            <person name="Wei L."/>
        </authorList>
    </citation>
    <scope>NUCLEOTIDE SEQUENCE</scope>
    <source>
        <strain evidence="8">G01</strain>
        <tissue evidence="8">Leaf</tissue>
    </source>
</reference>
<proteinExistence type="predicted"/>
<dbReference type="PANTHER" id="PTHR43895">
    <property type="entry name" value="CALCIUM/CALMODULIN-DEPENDENT PROTEIN KINASE KINASE-RELATED"/>
    <property type="match status" value="1"/>
</dbReference>
<dbReference type="Pfam" id="PF00069">
    <property type="entry name" value="Pkinase"/>
    <property type="match status" value="1"/>
</dbReference>
<evidence type="ECO:0000256" key="4">
    <source>
        <dbReference type="ARBA" id="ARBA00022777"/>
    </source>
</evidence>
<evidence type="ECO:0000256" key="2">
    <source>
        <dbReference type="ARBA" id="ARBA00022679"/>
    </source>
</evidence>
<protein>
    <submittedName>
        <fullName evidence="8">CBL-interacting serine/threonine-protein kinase</fullName>
    </submittedName>
</protein>
<feature type="domain" description="Protein kinase" evidence="7">
    <location>
        <begin position="1"/>
        <end position="201"/>
    </location>
</feature>
<dbReference type="InterPro" id="IPR000719">
    <property type="entry name" value="Prot_kinase_dom"/>
</dbReference>
<dbReference type="GO" id="GO:0005524">
    <property type="term" value="F:ATP binding"/>
    <property type="evidence" value="ECO:0007669"/>
    <property type="project" value="UniProtKB-KW"/>
</dbReference>
<sequence>LENVLIDASGNIKITDFGLSALPQHLRDDGLLHTTCGSPNYVAPEILSNKGYDGASSDTWSCGVILYVILTGYLPFDDRNLAVTLSEDFQGRGSDTKVAISRSPKPNKEDSRSQPSHTDNHRGDKKMTGSNKTILLWIPWKKKKKNPQRERDPDSPTLINAFQLIGMSFLSGSFWLLRERGKNDSSLASIGMFEYRIPMLA</sequence>
<evidence type="ECO:0000313" key="8">
    <source>
        <dbReference type="EMBL" id="KAL0307502.1"/>
    </source>
</evidence>
<dbReference type="EMBL" id="JACGWK010000105">
    <property type="protein sequence ID" value="KAL0307502.1"/>
    <property type="molecule type" value="Genomic_DNA"/>
</dbReference>
<dbReference type="PROSITE" id="PS50011">
    <property type="entry name" value="PROTEIN_KINASE_DOM"/>
    <property type="match status" value="1"/>
</dbReference>
<evidence type="ECO:0000256" key="1">
    <source>
        <dbReference type="ARBA" id="ARBA00022527"/>
    </source>
</evidence>
<keyword evidence="5" id="KW-0067">ATP-binding</keyword>
<accession>A0AAW2KKF8</accession>
<organism evidence="8">
    <name type="scientific">Sesamum angustifolium</name>
    <dbReference type="NCBI Taxonomy" id="2727405"/>
    <lineage>
        <taxon>Eukaryota</taxon>
        <taxon>Viridiplantae</taxon>
        <taxon>Streptophyta</taxon>
        <taxon>Embryophyta</taxon>
        <taxon>Tracheophyta</taxon>
        <taxon>Spermatophyta</taxon>
        <taxon>Magnoliopsida</taxon>
        <taxon>eudicotyledons</taxon>
        <taxon>Gunneridae</taxon>
        <taxon>Pentapetalae</taxon>
        <taxon>asterids</taxon>
        <taxon>lamiids</taxon>
        <taxon>Lamiales</taxon>
        <taxon>Pedaliaceae</taxon>
        <taxon>Sesamum</taxon>
    </lineage>
</organism>
<evidence type="ECO:0000256" key="6">
    <source>
        <dbReference type="SAM" id="MobiDB-lite"/>
    </source>
</evidence>
<evidence type="ECO:0000256" key="5">
    <source>
        <dbReference type="ARBA" id="ARBA00022840"/>
    </source>
</evidence>
<feature type="region of interest" description="Disordered" evidence="6">
    <location>
        <begin position="94"/>
        <end position="127"/>
    </location>
</feature>
<keyword evidence="1" id="KW-0723">Serine/threonine-protein kinase</keyword>
<comment type="caution">
    <text evidence="8">The sequence shown here is derived from an EMBL/GenBank/DDBJ whole genome shotgun (WGS) entry which is preliminary data.</text>
</comment>
<dbReference type="InterPro" id="IPR011009">
    <property type="entry name" value="Kinase-like_dom_sf"/>
</dbReference>
<reference evidence="8" key="2">
    <citation type="journal article" date="2024" name="Plant">
        <title>Genomic evolution and insights into agronomic trait innovations of Sesamum species.</title>
        <authorList>
            <person name="Miao H."/>
            <person name="Wang L."/>
            <person name="Qu L."/>
            <person name="Liu H."/>
            <person name="Sun Y."/>
            <person name="Le M."/>
            <person name="Wang Q."/>
            <person name="Wei S."/>
            <person name="Zheng Y."/>
            <person name="Lin W."/>
            <person name="Duan Y."/>
            <person name="Cao H."/>
            <person name="Xiong S."/>
            <person name="Wang X."/>
            <person name="Wei L."/>
            <person name="Li C."/>
            <person name="Ma Q."/>
            <person name="Ju M."/>
            <person name="Zhao R."/>
            <person name="Li G."/>
            <person name="Mu C."/>
            <person name="Tian Q."/>
            <person name="Mei H."/>
            <person name="Zhang T."/>
            <person name="Gao T."/>
            <person name="Zhang H."/>
        </authorList>
    </citation>
    <scope>NUCLEOTIDE SEQUENCE</scope>
    <source>
        <strain evidence="8">G01</strain>
    </source>
</reference>
<dbReference type="AlphaFoldDB" id="A0AAW2KKF8"/>
<feature type="compositionally biased region" description="Basic and acidic residues" evidence="6">
    <location>
        <begin position="106"/>
        <end position="127"/>
    </location>
</feature>